<evidence type="ECO:0000313" key="2">
    <source>
        <dbReference type="EMBL" id="GAI44893.1"/>
    </source>
</evidence>
<accession>X1NMQ0</accession>
<proteinExistence type="predicted"/>
<evidence type="ECO:0000259" key="1">
    <source>
        <dbReference type="PROSITE" id="PS50157"/>
    </source>
</evidence>
<dbReference type="AlphaFoldDB" id="X1NMQ0"/>
<dbReference type="PROSITE" id="PS50157">
    <property type="entry name" value="ZINC_FINGER_C2H2_2"/>
    <property type="match status" value="1"/>
</dbReference>
<sequence>MCLLYETYSFSPARVKDSEKTLIVALTTEVVEDYICPVCEEIFPDEAALQEHIKSEHPWH</sequence>
<dbReference type="SMART" id="SM00355">
    <property type="entry name" value="ZnF_C2H2"/>
    <property type="match status" value="1"/>
</dbReference>
<dbReference type="InterPro" id="IPR013087">
    <property type="entry name" value="Znf_C2H2_type"/>
</dbReference>
<dbReference type="PROSITE" id="PS00028">
    <property type="entry name" value="ZINC_FINGER_C2H2_1"/>
    <property type="match status" value="1"/>
</dbReference>
<feature type="non-terminal residue" evidence="2">
    <location>
        <position position="60"/>
    </location>
</feature>
<reference evidence="2" key="1">
    <citation type="journal article" date="2014" name="Front. Microbiol.">
        <title>High frequency of phylogenetically diverse reductive dehalogenase-homologous genes in deep subseafloor sedimentary metagenomes.</title>
        <authorList>
            <person name="Kawai M."/>
            <person name="Futagami T."/>
            <person name="Toyoda A."/>
            <person name="Takaki Y."/>
            <person name="Nishi S."/>
            <person name="Hori S."/>
            <person name="Arai W."/>
            <person name="Tsubouchi T."/>
            <person name="Morono Y."/>
            <person name="Uchiyama I."/>
            <person name="Ito T."/>
            <person name="Fujiyama A."/>
            <person name="Inagaki F."/>
            <person name="Takami H."/>
        </authorList>
    </citation>
    <scope>NUCLEOTIDE SEQUENCE</scope>
    <source>
        <strain evidence="2">Expedition CK06-06</strain>
    </source>
</reference>
<comment type="caution">
    <text evidence="2">The sequence shown here is derived from an EMBL/GenBank/DDBJ whole genome shotgun (WGS) entry which is preliminary data.</text>
</comment>
<dbReference type="EMBL" id="BARV01026814">
    <property type="protein sequence ID" value="GAI44893.1"/>
    <property type="molecule type" value="Genomic_DNA"/>
</dbReference>
<organism evidence="2">
    <name type="scientific">marine sediment metagenome</name>
    <dbReference type="NCBI Taxonomy" id="412755"/>
    <lineage>
        <taxon>unclassified sequences</taxon>
        <taxon>metagenomes</taxon>
        <taxon>ecological metagenomes</taxon>
    </lineage>
</organism>
<gene>
    <name evidence="2" type="ORF">S06H3_43246</name>
</gene>
<protein>
    <recommendedName>
        <fullName evidence="1">C2H2-type domain-containing protein</fullName>
    </recommendedName>
</protein>
<feature type="domain" description="C2H2-type" evidence="1">
    <location>
        <begin position="34"/>
        <end position="60"/>
    </location>
</feature>
<name>X1NMQ0_9ZZZZ</name>